<gene>
    <name evidence="5" type="ORF">CLV80_105220</name>
</gene>
<reference evidence="5 6" key="1">
    <citation type="submission" date="2018-03" db="EMBL/GenBank/DDBJ databases">
        <title>Genomic Encyclopedia of Archaeal and Bacterial Type Strains, Phase II (KMG-II): from individual species to whole genera.</title>
        <authorList>
            <person name="Goeker M."/>
        </authorList>
    </citation>
    <scope>NUCLEOTIDE SEQUENCE [LARGE SCALE GENOMIC DNA]</scope>
    <source>
        <strain evidence="5 6">DSM 101533</strain>
    </source>
</reference>
<evidence type="ECO:0000313" key="5">
    <source>
        <dbReference type="EMBL" id="PRY77736.1"/>
    </source>
</evidence>
<dbReference type="PROSITE" id="PS01124">
    <property type="entry name" value="HTH_ARAC_FAMILY_2"/>
    <property type="match status" value="1"/>
</dbReference>
<dbReference type="InterPro" id="IPR053142">
    <property type="entry name" value="PchR_regulatory_protein"/>
</dbReference>
<keyword evidence="3" id="KW-0804">Transcription</keyword>
<name>A0A2T0VZJ5_9RHOB</name>
<dbReference type="GO" id="GO:0003700">
    <property type="term" value="F:DNA-binding transcription factor activity"/>
    <property type="evidence" value="ECO:0007669"/>
    <property type="project" value="InterPro"/>
</dbReference>
<dbReference type="OrthoDB" id="6670788at2"/>
<evidence type="ECO:0000256" key="1">
    <source>
        <dbReference type="ARBA" id="ARBA00023015"/>
    </source>
</evidence>
<keyword evidence="6" id="KW-1185">Reference proteome</keyword>
<sequence length="282" mass="31983">MAVQLFPGNLRIGVLDEVVTPGRRPPVDTVDPKFQIMVLLKGYQRFSIDDHQIELDAREHPVAMMMHLRRTAKLHYDISYGAPYRKIALATPSEWLHQLTASGDTVAASLCKGSTTFTYHIWSIDTELTRLATQILLPPPQDNATQKELFRISRALELIRRALTDCINEPAQSPSDAHPIAERIRLYLLRNLSQDLTLDRIEKDLGMNRRSLQRHFKTGTGITLSDFMRRERLVQARRALSEDGFTVAQAAHIAGYSTPENFSTAFRHAFGHPPQTMRNCAI</sequence>
<evidence type="ECO:0000256" key="3">
    <source>
        <dbReference type="ARBA" id="ARBA00023163"/>
    </source>
</evidence>
<dbReference type="SUPFAM" id="SSF46689">
    <property type="entry name" value="Homeodomain-like"/>
    <property type="match status" value="2"/>
</dbReference>
<evidence type="ECO:0000313" key="6">
    <source>
        <dbReference type="Proteomes" id="UP000238007"/>
    </source>
</evidence>
<dbReference type="EMBL" id="PVTP01000005">
    <property type="protein sequence ID" value="PRY77736.1"/>
    <property type="molecule type" value="Genomic_DNA"/>
</dbReference>
<dbReference type="AlphaFoldDB" id="A0A2T0VZJ5"/>
<dbReference type="InterPro" id="IPR018060">
    <property type="entry name" value="HTH_AraC"/>
</dbReference>
<keyword evidence="1" id="KW-0805">Transcription regulation</keyword>
<dbReference type="Pfam" id="PF12833">
    <property type="entry name" value="HTH_18"/>
    <property type="match status" value="1"/>
</dbReference>
<accession>A0A2T0VZJ5</accession>
<dbReference type="GO" id="GO:0043565">
    <property type="term" value="F:sequence-specific DNA binding"/>
    <property type="evidence" value="ECO:0007669"/>
    <property type="project" value="InterPro"/>
</dbReference>
<comment type="caution">
    <text evidence="5">The sequence shown here is derived from an EMBL/GenBank/DDBJ whole genome shotgun (WGS) entry which is preliminary data.</text>
</comment>
<feature type="domain" description="HTH araC/xylS-type" evidence="4">
    <location>
        <begin position="182"/>
        <end position="280"/>
    </location>
</feature>
<dbReference type="RefSeq" id="WP_106357382.1">
    <property type="nucleotide sequence ID" value="NZ_PVTP01000005.1"/>
</dbReference>
<dbReference type="PROSITE" id="PS00041">
    <property type="entry name" value="HTH_ARAC_FAMILY_1"/>
    <property type="match status" value="1"/>
</dbReference>
<dbReference type="Gene3D" id="1.10.10.60">
    <property type="entry name" value="Homeodomain-like"/>
    <property type="match status" value="1"/>
</dbReference>
<dbReference type="InterPro" id="IPR009057">
    <property type="entry name" value="Homeodomain-like_sf"/>
</dbReference>
<dbReference type="PANTHER" id="PTHR47893:SF1">
    <property type="entry name" value="REGULATORY PROTEIN PCHR"/>
    <property type="match status" value="1"/>
</dbReference>
<organism evidence="5 6">
    <name type="scientific">Yoonia maritima</name>
    <dbReference type="NCBI Taxonomy" id="1435347"/>
    <lineage>
        <taxon>Bacteria</taxon>
        <taxon>Pseudomonadati</taxon>
        <taxon>Pseudomonadota</taxon>
        <taxon>Alphaproteobacteria</taxon>
        <taxon>Rhodobacterales</taxon>
        <taxon>Paracoccaceae</taxon>
        <taxon>Yoonia</taxon>
    </lineage>
</organism>
<dbReference type="PANTHER" id="PTHR47893">
    <property type="entry name" value="REGULATORY PROTEIN PCHR"/>
    <property type="match status" value="1"/>
</dbReference>
<dbReference type="InterPro" id="IPR018062">
    <property type="entry name" value="HTH_AraC-typ_CS"/>
</dbReference>
<dbReference type="Proteomes" id="UP000238007">
    <property type="component" value="Unassembled WGS sequence"/>
</dbReference>
<evidence type="ECO:0000259" key="4">
    <source>
        <dbReference type="PROSITE" id="PS01124"/>
    </source>
</evidence>
<protein>
    <submittedName>
        <fullName evidence="5">AraC-like DNA-binding protein</fullName>
    </submittedName>
</protein>
<proteinExistence type="predicted"/>
<evidence type="ECO:0000256" key="2">
    <source>
        <dbReference type="ARBA" id="ARBA00023125"/>
    </source>
</evidence>
<keyword evidence="2 5" id="KW-0238">DNA-binding</keyword>
<dbReference type="SMART" id="SM00342">
    <property type="entry name" value="HTH_ARAC"/>
    <property type="match status" value="1"/>
</dbReference>